<reference evidence="1 2" key="1">
    <citation type="submission" date="2018-11" db="EMBL/GenBank/DDBJ databases">
        <title>Genome sequencing of Paenibacillus lentus DSM25539(T).</title>
        <authorList>
            <person name="Kook J.-K."/>
            <person name="Park S.-N."/>
            <person name="Lim Y.K."/>
        </authorList>
    </citation>
    <scope>NUCLEOTIDE SEQUENCE [LARGE SCALE GENOMIC DNA]</scope>
    <source>
        <strain evidence="1 2">DSM 25539</strain>
    </source>
</reference>
<name>A0A3Q8SBX1_9BACL</name>
<dbReference type="EMBL" id="CP034248">
    <property type="protein sequence ID" value="AZK47126.1"/>
    <property type="molecule type" value="Genomic_DNA"/>
</dbReference>
<gene>
    <name evidence="1" type="ORF">EIM92_13955</name>
</gene>
<dbReference type="Proteomes" id="UP000273145">
    <property type="component" value="Chromosome"/>
</dbReference>
<organism evidence="1 2">
    <name type="scientific">Paenibacillus lentus</name>
    <dbReference type="NCBI Taxonomy" id="1338368"/>
    <lineage>
        <taxon>Bacteria</taxon>
        <taxon>Bacillati</taxon>
        <taxon>Bacillota</taxon>
        <taxon>Bacilli</taxon>
        <taxon>Bacillales</taxon>
        <taxon>Paenibacillaceae</taxon>
        <taxon>Paenibacillus</taxon>
    </lineage>
</organism>
<evidence type="ECO:0000313" key="1">
    <source>
        <dbReference type="EMBL" id="AZK47126.1"/>
    </source>
</evidence>
<evidence type="ECO:0000313" key="2">
    <source>
        <dbReference type="Proteomes" id="UP000273145"/>
    </source>
</evidence>
<dbReference type="KEGG" id="plen:EIM92_13955"/>
<dbReference type="RefSeq" id="WP_125083164.1">
    <property type="nucleotide sequence ID" value="NZ_CP034248.1"/>
</dbReference>
<keyword evidence="2" id="KW-1185">Reference proteome</keyword>
<proteinExistence type="predicted"/>
<dbReference type="OrthoDB" id="2595442at2"/>
<dbReference type="AlphaFoldDB" id="A0A3Q8SBX1"/>
<sequence>MKLIINEKKLVQQALTEGYIHQKISKTITCLIKHYYSLGLNRLEVREEIELFMKTHYPQFNSVKWQDTLDRWVKTIEKQEHSLLEIKQVVITNKELAYIKSLNSLVHERLAFVYLVYGKIFNKMNGNDSYWVNTPRSEIFKDAKVTANSMKQGLLVNDLITLGAIEPTLNTKKLSKKVLFAADQDTAGIIIRDFRNYIYLYLEWRGEKIMSCCCCGILLRQTSNRKKYCSECSRAKQKEWQRNSMKKIREHMFVK</sequence>
<protein>
    <submittedName>
        <fullName evidence="1">Uncharacterized protein</fullName>
    </submittedName>
</protein>
<accession>A0A3Q8SBX1</accession>